<dbReference type="Proteomes" id="UP000324800">
    <property type="component" value="Unassembled WGS sequence"/>
</dbReference>
<reference evidence="1 2" key="1">
    <citation type="submission" date="2019-03" db="EMBL/GenBank/DDBJ databases">
        <title>Single cell metagenomics reveals metabolic interactions within the superorganism composed of flagellate Streblomastix strix and complex community of Bacteroidetes bacteria on its surface.</title>
        <authorList>
            <person name="Treitli S.C."/>
            <person name="Kolisko M."/>
            <person name="Husnik F."/>
            <person name="Keeling P."/>
            <person name="Hampl V."/>
        </authorList>
    </citation>
    <scope>NUCLEOTIDE SEQUENCE [LARGE SCALE GENOMIC DNA]</scope>
    <source>
        <strain evidence="1">ST1C</strain>
    </source>
</reference>
<evidence type="ECO:0000313" key="1">
    <source>
        <dbReference type="EMBL" id="KAA6381080.1"/>
    </source>
</evidence>
<name>A0A5J4VER0_9EUKA</name>
<accession>A0A5J4VER0</accession>
<evidence type="ECO:0000313" key="2">
    <source>
        <dbReference type="Proteomes" id="UP000324800"/>
    </source>
</evidence>
<organism evidence="1 2">
    <name type="scientific">Streblomastix strix</name>
    <dbReference type="NCBI Taxonomy" id="222440"/>
    <lineage>
        <taxon>Eukaryota</taxon>
        <taxon>Metamonada</taxon>
        <taxon>Preaxostyla</taxon>
        <taxon>Oxymonadida</taxon>
        <taxon>Streblomastigidae</taxon>
        <taxon>Streblomastix</taxon>
    </lineage>
</organism>
<proteinExistence type="predicted"/>
<dbReference type="EMBL" id="SNRW01007537">
    <property type="protein sequence ID" value="KAA6381080.1"/>
    <property type="molecule type" value="Genomic_DNA"/>
</dbReference>
<sequence>MEVNWSGISNLRRLVTSLDRQILLNEAETNQEEERLQRRLQFAEEYVREIPYLIPPFTCIIRTINKINSEHVPLAVTVVPEWLNQAWYSELKQITLCKINLGKSIEVLIPVSKMKKKGWPLPPENIFLHIVAAKKDEESIFKVQICQLTTQNIQRDSQAIQNHEIDSAIKTQRCTLAILMKLIGQTEEQVHSYLVKQLMKDI</sequence>
<comment type="caution">
    <text evidence="1">The sequence shown here is derived from an EMBL/GenBank/DDBJ whole genome shotgun (WGS) entry which is preliminary data.</text>
</comment>
<protein>
    <submittedName>
        <fullName evidence="1">Uncharacterized protein</fullName>
    </submittedName>
</protein>
<gene>
    <name evidence="1" type="ORF">EZS28_023393</name>
</gene>
<dbReference type="AlphaFoldDB" id="A0A5J4VER0"/>